<evidence type="ECO:0000313" key="3">
    <source>
        <dbReference type="EMBL" id="CAG6010023.1"/>
    </source>
</evidence>
<organism evidence="2 4">
    <name type="scientific">Menidia menidia</name>
    <name type="common">Atlantic silverside</name>
    <dbReference type="NCBI Taxonomy" id="238744"/>
    <lineage>
        <taxon>Eukaryota</taxon>
        <taxon>Metazoa</taxon>
        <taxon>Chordata</taxon>
        <taxon>Craniata</taxon>
        <taxon>Vertebrata</taxon>
        <taxon>Euteleostomi</taxon>
        <taxon>Actinopterygii</taxon>
        <taxon>Neopterygii</taxon>
        <taxon>Teleostei</taxon>
        <taxon>Neoteleostei</taxon>
        <taxon>Acanthomorphata</taxon>
        <taxon>Ovalentaria</taxon>
        <taxon>Atherinomorphae</taxon>
        <taxon>Atheriniformes</taxon>
        <taxon>Atherinopsidae</taxon>
        <taxon>Menidiinae</taxon>
        <taxon>Menidia</taxon>
    </lineage>
</organism>
<accession>A0A8S4BWQ0</accession>
<comment type="caution">
    <text evidence="2">The sequence shown here is derived from an EMBL/GenBank/DDBJ whole genome shotgun (WGS) entry which is preliminary data.</text>
</comment>
<reference evidence="2" key="1">
    <citation type="submission" date="2021-05" db="EMBL/GenBank/DDBJ databases">
        <authorList>
            <person name="Tigano A."/>
        </authorList>
    </citation>
    <scope>NUCLEOTIDE SEQUENCE</scope>
</reference>
<proteinExistence type="predicted"/>
<dbReference type="EMBL" id="CAJRST010037956">
    <property type="protein sequence ID" value="CAG6009962.1"/>
    <property type="molecule type" value="Genomic_DNA"/>
</dbReference>
<protein>
    <submittedName>
        <fullName evidence="2">(Atlantic silverside) hypothetical protein</fullName>
    </submittedName>
</protein>
<evidence type="ECO:0000313" key="4">
    <source>
        <dbReference type="Proteomes" id="UP000677803"/>
    </source>
</evidence>
<dbReference type="EMBL" id="CAJRST010037967">
    <property type="protein sequence ID" value="CAG6010023.1"/>
    <property type="molecule type" value="Genomic_DNA"/>
</dbReference>
<feature type="compositionally biased region" description="Low complexity" evidence="1">
    <location>
        <begin position="240"/>
        <end position="253"/>
    </location>
</feature>
<keyword evidence="4" id="KW-1185">Reference proteome</keyword>
<sequence length="253" mass="28118">MRQVCSRETTPSRNLQEAPWWKKWERTPASLPQIPTVSLFLTFGGWLHADPELWRGGTWSSLMQCTKNLQWAAHMRQWQGRVWAQAWDLWWRNRRRSGGWRVTFQQGRQQRLLKLIQEGISQNCRQSLVGQGRRRKWMRAGQHAEAQPNGAPFSLSGRYDILTGDSGEGESSGPVAVKAGPVEGSNMVTLVDGYGVESRPVELGLASPLSPTHSFLEAGSPSSVAYLQELGSYGPDGSLGVEAEGTVGETERG</sequence>
<dbReference type="Proteomes" id="UP000677803">
    <property type="component" value="Unassembled WGS sequence"/>
</dbReference>
<feature type="region of interest" description="Disordered" evidence="1">
    <location>
        <begin position="233"/>
        <end position="253"/>
    </location>
</feature>
<name>A0A8S4BWQ0_9TELE</name>
<evidence type="ECO:0000256" key="1">
    <source>
        <dbReference type="SAM" id="MobiDB-lite"/>
    </source>
</evidence>
<gene>
    <name evidence="2" type="ORF">MMEN_LOCUS18972</name>
    <name evidence="3" type="ORF">MMEN_LOCUS18975</name>
</gene>
<evidence type="ECO:0000313" key="2">
    <source>
        <dbReference type="EMBL" id="CAG6009962.1"/>
    </source>
</evidence>
<dbReference type="AlphaFoldDB" id="A0A8S4BWQ0"/>